<keyword evidence="4" id="KW-0804">Transcription</keyword>
<dbReference type="Pfam" id="PF13873">
    <property type="entry name" value="Myb_DNA-bind_5"/>
    <property type="match status" value="1"/>
</dbReference>
<evidence type="ECO:0000256" key="4">
    <source>
        <dbReference type="ARBA" id="ARBA00023163"/>
    </source>
</evidence>
<comment type="subunit">
    <text evidence="1">Self-associates forming complexes of several hundred monomers.</text>
</comment>
<accession>A0ABM1MKR1</accession>
<dbReference type="InterPro" id="IPR028002">
    <property type="entry name" value="Myb_DNA-bind_5"/>
</dbReference>
<evidence type="ECO:0000256" key="3">
    <source>
        <dbReference type="ARBA" id="ARBA00023015"/>
    </source>
</evidence>
<keyword evidence="7" id="KW-1185">Reference proteome</keyword>
<dbReference type="PANTHER" id="PTHR21411">
    <property type="entry name" value="APONTIC"/>
    <property type="match status" value="1"/>
</dbReference>
<evidence type="ECO:0000313" key="8">
    <source>
        <dbReference type="RefSeq" id="XP_017775161.1"/>
    </source>
</evidence>
<proteinExistence type="predicted"/>
<dbReference type="RefSeq" id="XP_017775161.1">
    <property type="nucleotide sequence ID" value="XM_017919672.1"/>
</dbReference>
<comment type="function">
    <text evidence="5">Involved in transvection phenomena (= synapsis-dependent gene expression), where the synaptic pairing of chromosomes carrying genes with which zeste interacts influences the expression of these genes. Zeste binds to DNA and stimulates transcription from a nearby promoter.</text>
</comment>
<evidence type="ECO:0000256" key="5">
    <source>
        <dbReference type="ARBA" id="ARBA00025466"/>
    </source>
</evidence>
<evidence type="ECO:0000256" key="1">
    <source>
        <dbReference type="ARBA" id="ARBA00011764"/>
    </source>
</evidence>
<organism evidence="7 8">
    <name type="scientific">Nicrophorus vespilloides</name>
    <name type="common">Boreal carrion beetle</name>
    <dbReference type="NCBI Taxonomy" id="110193"/>
    <lineage>
        <taxon>Eukaryota</taxon>
        <taxon>Metazoa</taxon>
        <taxon>Ecdysozoa</taxon>
        <taxon>Arthropoda</taxon>
        <taxon>Hexapoda</taxon>
        <taxon>Insecta</taxon>
        <taxon>Pterygota</taxon>
        <taxon>Neoptera</taxon>
        <taxon>Endopterygota</taxon>
        <taxon>Coleoptera</taxon>
        <taxon>Polyphaga</taxon>
        <taxon>Staphyliniformia</taxon>
        <taxon>Silphidae</taxon>
        <taxon>Nicrophorinae</taxon>
        <taxon>Nicrophorus</taxon>
    </lineage>
</organism>
<dbReference type="Proteomes" id="UP000695000">
    <property type="component" value="Unplaced"/>
</dbReference>
<feature type="domain" description="Myb/SANT-like DNA-binding" evidence="6">
    <location>
        <begin position="8"/>
        <end position="82"/>
    </location>
</feature>
<dbReference type="PANTHER" id="PTHR21411:SF0">
    <property type="entry name" value="REGULATORY PROTEIN ZESTE"/>
    <property type="match status" value="1"/>
</dbReference>
<evidence type="ECO:0000256" key="2">
    <source>
        <dbReference type="ARBA" id="ARBA00016807"/>
    </source>
</evidence>
<evidence type="ECO:0000313" key="7">
    <source>
        <dbReference type="Proteomes" id="UP000695000"/>
    </source>
</evidence>
<keyword evidence="3" id="KW-0805">Transcription regulation</keyword>
<evidence type="ECO:0000259" key="6">
    <source>
        <dbReference type="Pfam" id="PF13873"/>
    </source>
</evidence>
<sequence>MDKGKRNRTRNYSEREKCLLLALVKEFSHIIDNKATDASTVRLKNQTWLQITDKYNVEADSGERRVDQLKTLYDNLKRKARKGIGFENTEMYTSNMDHPQIVRIQAALDEKELRENSKVDLLPESDGQRLTFLNEQFSTLTNSYEDKMFHRRRKNCSRRIENSEHLKRLYFRKKLQIAQLEYISKRKLHLLDVQIKRLEIDILRKRSAILDL</sequence>
<name>A0ABM1MKR1_NICVS</name>
<dbReference type="GeneID" id="108561643"/>
<gene>
    <name evidence="8" type="primary">LOC108561643</name>
</gene>
<protein>
    <recommendedName>
        <fullName evidence="2">Regulatory protein zeste</fullName>
    </recommendedName>
</protein>
<reference evidence="8" key="1">
    <citation type="submission" date="2025-08" db="UniProtKB">
        <authorList>
            <consortium name="RefSeq"/>
        </authorList>
    </citation>
    <scope>IDENTIFICATION</scope>
    <source>
        <tissue evidence="8">Whole Larva</tissue>
    </source>
</reference>